<comment type="caution">
    <text evidence="5">The sequence shown here is derived from an EMBL/GenBank/DDBJ whole genome shotgun (WGS) entry which is preliminary data.</text>
</comment>
<dbReference type="Proteomes" id="UP001209681">
    <property type="component" value="Unassembled WGS sequence"/>
</dbReference>
<evidence type="ECO:0000256" key="2">
    <source>
        <dbReference type="ARBA" id="ARBA00022741"/>
    </source>
</evidence>
<dbReference type="EMBL" id="JAPFPW010000015">
    <property type="protein sequence ID" value="MCW7754784.1"/>
    <property type="molecule type" value="Genomic_DNA"/>
</dbReference>
<accession>A0ABT3NBE2</accession>
<comment type="catalytic activity">
    <reaction evidence="4">
        <text>(6S)-5-formyl-5,6,7,8-tetrahydrofolate + ATP = (6R)-5,10-methenyltetrahydrofolate + ADP + phosphate</text>
        <dbReference type="Rhea" id="RHEA:10488"/>
        <dbReference type="ChEBI" id="CHEBI:30616"/>
        <dbReference type="ChEBI" id="CHEBI:43474"/>
        <dbReference type="ChEBI" id="CHEBI:57455"/>
        <dbReference type="ChEBI" id="CHEBI:57457"/>
        <dbReference type="ChEBI" id="CHEBI:456216"/>
        <dbReference type="EC" id="6.3.3.2"/>
    </reaction>
</comment>
<keyword evidence="2 4" id="KW-0547">Nucleotide-binding</keyword>
<dbReference type="PANTHER" id="PTHR23407">
    <property type="entry name" value="ATPASE INHIBITOR/5-FORMYLTETRAHYDROFOLATE CYCLO-LIGASE"/>
    <property type="match status" value="1"/>
</dbReference>
<evidence type="ECO:0000313" key="5">
    <source>
        <dbReference type="EMBL" id="MCW7754784.1"/>
    </source>
</evidence>
<sequence length="195" mass="22490">MEDVREKRRRIVSEIEKKLSSQSEAAVKEKQKEAVDRLFEFANYVEARIALLYLPRHFLEMPIADIMERSYGRKKVLVLPKFDKERKIIRFYKVDDASCLTGKNVEEMGPDPKKCREIPMENIDIALIPGVAFDEKGARIGADDGDFDRLMGKLPLTTRKVAVTLEDQVVAQIPMESRAKYVDILVTDQRVIYKI</sequence>
<protein>
    <recommendedName>
        <fullName evidence="4">5-formyltetrahydrofolate cyclo-ligase</fullName>
        <ecNumber evidence="4">6.3.3.2</ecNumber>
    </recommendedName>
</protein>
<dbReference type="Pfam" id="PF01812">
    <property type="entry name" value="5-FTHF_cyc-lig"/>
    <property type="match status" value="1"/>
</dbReference>
<keyword evidence="3 4" id="KW-0067">ATP-binding</keyword>
<dbReference type="GO" id="GO:0030272">
    <property type="term" value="F:5-formyltetrahydrofolate cyclo-ligase activity"/>
    <property type="evidence" value="ECO:0007669"/>
    <property type="project" value="UniProtKB-EC"/>
</dbReference>
<dbReference type="RefSeq" id="WP_265425697.1">
    <property type="nucleotide sequence ID" value="NZ_JAPFPW010000015.1"/>
</dbReference>
<organism evidence="5 6">
    <name type="scientific">Desulfobotulus pelophilus</name>
    <dbReference type="NCBI Taxonomy" id="2823377"/>
    <lineage>
        <taxon>Bacteria</taxon>
        <taxon>Pseudomonadati</taxon>
        <taxon>Thermodesulfobacteriota</taxon>
        <taxon>Desulfobacteria</taxon>
        <taxon>Desulfobacterales</taxon>
        <taxon>Desulfobacteraceae</taxon>
        <taxon>Desulfobotulus</taxon>
    </lineage>
</organism>
<keyword evidence="5" id="KW-0436">Ligase</keyword>
<dbReference type="PANTHER" id="PTHR23407:SF1">
    <property type="entry name" value="5-FORMYLTETRAHYDROFOLATE CYCLO-LIGASE"/>
    <property type="match status" value="1"/>
</dbReference>
<dbReference type="PIRSF" id="PIRSF006806">
    <property type="entry name" value="FTHF_cligase"/>
    <property type="match status" value="1"/>
</dbReference>
<evidence type="ECO:0000313" key="6">
    <source>
        <dbReference type="Proteomes" id="UP001209681"/>
    </source>
</evidence>
<dbReference type="EC" id="6.3.3.2" evidence="4"/>
<comment type="similarity">
    <text evidence="1 4">Belongs to the 5-formyltetrahydrofolate cyclo-ligase family.</text>
</comment>
<dbReference type="Gene3D" id="3.40.50.10420">
    <property type="entry name" value="NagB/RpiA/CoA transferase-like"/>
    <property type="match status" value="1"/>
</dbReference>
<dbReference type="SUPFAM" id="SSF100950">
    <property type="entry name" value="NagB/RpiA/CoA transferase-like"/>
    <property type="match status" value="1"/>
</dbReference>
<proteinExistence type="inferred from homology"/>
<dbReference type="NCBIfam" id="TIGR02727">
    <property type="entry name" value="MTHFS_bact"/>
    <property type="match status" value="1"/>
</dbReference>
<dbReference type="InterPro" id="IPR024185">
    <property type="entry name" value="FTHF_cligase-like_sf"/>
</dbReference>
<keyword evidence="4" id="KW-0479">Metal-binding</keyword>
<dbReference type="InterPro" id="IPR037171">
    <property type="entry name" value="NagB/RpiA_transferase-like"/>
</dbReference>
<comment type="cofactor">
    <cofactor evidence="4">
        <name>Mg(2+)</name>
        <dbReference type="ChEBI" id="CHEBI:18420"/>
    </cofactor>
</comment>
<name>A0ABT3NBE2_9BACT</name>
<keyword evidence="4" id="KW-0460">Magnesium</keyword>
<gene>
    <name evidence="5" type="ORF">OOT00_12405</name>
</gene>
<keyword evidence="6" id="KW-1185">Reference proteome</keyword>
<evidence type="ECO:0000256" key="1">
    <source>
        <dbReference type="ARBA" id="ARBA00010638"/>
    </source>
</evidence>
<dbReference type="InterPro" id="IPR002698">
    <property type="entry name" value="FTHF_cligase"/>
</dbReference>
<reference evidence="5 6" key="1">
    <citation type="submission" date="2022-11" db="EMBL/GenBank/DDBJ databases">
        <title>Desulfobotulus tamanensis H1 sp. nov. - anaerobic, alkaliphilic, sulphate reducing bacterium isolated from terrestrial mud volcano.</title>
        <authorList>
            <person name="Frolova A."/>
            <person name="Merkel A.Y."/>
            <person name="Slobodkin A.I."/>
        </authorList>
    </citation>
    <scope>NUCLEOTIDE SEQUENCE [LARGE SCALE GENOMIC DNA]</scope>
    <source>
        <strain evidence="5 6">H1</strain>
    </source>
</reference>
<evidence type="ECO:0000256" key="3">
    <source>
        <dbReference type="ARBA" id="ARBA00022840"/>
    </source>
</evidence>
<evidence type="ECO:0000256" key="4">
    <source>
        <dbReference type="RuleBase" id="RU361279"/>
    </source>
</evidence>